<accession>A0A9P6PW90</accession>
<dbReference type="AlphaFoldDB" id="A0A9P6PW90"/>
<feature type="compositionally biased region" description="Low complexity" evidence="1">
    <location>
        <begin position="189"/>
        <end position="202"/>
    </location>
</feature>
<name>A0A9P6PW90_9FUNG</name>
<gene>
    <name evidence="2" type="ORF">DFQ27_007496</name>
</gene>
<feature type="compositionally biased region" description="Basic and acidic residues" evidence="1">
    <location>
        <begin position="179"/>
        <end position="188"/>
    </location>
</feature>
<keyword evidence="3" id="KW-1185">Reference proteome</keyword>
<proteinExistence type="predicted"/>
<organism evidence="2 3">
    <name type="scientific">Actinomortierella ambigua</name>
    <dbReference type="NCBI Taxonomy" id="1343610"/>
    <lineage>
        <taxon>Eukaryota</taxon>
        <taxon>Fungi</taxon>
        <taxon>Fungi incertae sedis</taxon>
        <taxon>Mucoromycota</taxon>
        <taxon>Mortierellomycotina</taxon>
        <taxon>Mortierellomycetes</taxon>
        <taxon>Mortierellales</taxon>
        <taxon>Mortierellaceae</taxon>
        <taxon>Actinomortierella</taxon>
    </lineage>
</organism>
<feature type="compositionally biased region" description="Acidic residues" evidence="1">
    <location>
        <begin position="138"/>
        <end position="162"/>
    </location>
</feature>
<evidence type="ECO:0000256" key="1">
    <source>
        <dbReference type="SAM" id="MobiDB-lite"/>
    </source>
</evidence>
<feature type="region of interest" description="Disordered" evidence="1">
    <location>
        <begin position="120"/>
        <end position="162"/>
    </location>
</feature>
<reference evidence="2" key="1">
    <citation type="journal article" date="2020" name="Fungal Divers.">
        <title>Resolving the Mortierellaceae phylogeny through synthesis of multi-gene phylogenetics and phylogenomics.</title>
        <authorList>
            <person name="Vandepol N."/>
            <person name="Liber J."/>
            <person name="Desiro A."/>
            <person name="Na H."/>
            <person name="Kennedy M."/>
            <person name="Barry K."/>
            <person name="Grigoriev I.V."/>
            <person name="Miller A.N."/>
            <person name="O'Donnell K."/>
            <person name="Stajich J.E."/>
            <person name="Bonito G."/>
        </authorList>
    </citation>
    <scope>NUCLEOTIDE SEQUENCE</scope>
    <source>
        <strain evidence="2">BC1065</strain>
    </source>
</reference>
<evidence type="ECO:0000313" key="3">
    <source>
        <dbReference type="Proteomes" id="UP000807716"/>
    </source>
</evidence>
<evidence type="ECO:0000313" key="2">
    <source>
        <dbReference type="EMBL" id="KAG0253306.1"/>
    </source>
</evidence>
<sequence>MIWSNIWTSIKEMADQFVGTKGTQGVPEFHECDIGLSTFSETLTPVSPSTALFYHGGVGSTSVSTFQLMDEYHDDIIDPETGLPPHCNMWELQLELLSIPGAISSSINLLERCDGNARQRADAAADYEDYQPSLPSSELDEEAETSESESEEEGCASEEDYDSDEAGVVCAIHHQSEERAGAGFHSRDSGYSSQASSGQASDLEAQNAADLRKVHDAVAPFKYFGVSSVSVADSIATHSAPATEGQEGEADDEGSDIESCIYLEEVILTYVVTEVAAAG</sequence>
<dbReference type="Proteomes" id="UP000807716">
    <property type="component" value="Unassembled WGS sequence"/>
</dbReference>
<dbReference type="EMBL" id="JAAAJB010000592">
    <property type="protein sequence ID" value="KAG0253306.1"/>
    <property type="molecule type" value="Genomic_DNA"/>
</dbReference>
<feature type="region of interest" description="Disordered" evidence="1">
    <location>
        <begin position="179"/>
        <end position="204"/>
    </location>
</feature>
<comment type="caution">
    <text evidence="2">The sequence shown here is derived from an EMBL/GenBank/DDBJ whole genome shotgun (WGS) entry which is preliminary data.</text>
</comment>
<protein>
    <submittedName>
        <fullName evidence="2">Uncharacterized protein</fullName>
    </submittedName>
</protein>
<dbReference type="OrthoDB" id="2443422at2759"/>